<feature type="compositionally biased region" description="Basic and acidic residues" evidence="1">
    <location>
        <begin position="1"/>
        <end position="11"/>
    </location>
</feature>
<accession>A0A4Q4MPH7</accession>
<proteinExistence type="predicted"/>
<dbReference type="Proteomes" id="UP000291422">
    <property type="component" value="Unassembled WGS sequence"/>
</dbReference>
<reference evidence="3" key="1">
    <citation type="journal article" date="2019" name="bioRxiv">
        <title>Genomics, evolutionary history and diagnostics of the Alternaria alternata species group including apple and Asian pear pathotypes.</title>
        <authorList>
            <person name="Armitage A.D."/>
            <person name="Cockerton H.M."/>
            <person name="Sreenivasaprasad S."/>
            <person name="Woodhall J.W."/>
            <person name="Lane C.R."/>
            <person name="Harrison R.J."/>
            <person name="Clarkson J.P."/>
        </authorList>
    </citation>
    <scope>NUCLEOTIDE SEQUENCE [LARGE SCALE GENOMIC DNA]</scope>
    <source>
        <strain evidence="3">FERA 1177</strain>
    </source>
</reference>
<protein>
    <submittedName>
        <fullName evidence="2">Uncharacterized protein</fullName>
    </submittedName>
</protein>
<evidence type="ECO:0000313" key="3">
    <source>
        <dbReference type="Proteomes" id="UP000291422"/>
    </source>
</evidence>
<organism evidence="2 3">
    <name type="scientific">Alternaria alternata</name>
    <name type="common">Alternaria rot fungus</name>
    <name type="synonym">Torula alternata</name>
    <dbReference type="NCBI Taxonomy" id="5599"/>
    <lineage>
        <taxon>Eukaryota</taxon>
        <taxon>Fungi</taxon>
        <taxon>Dikarya</taxon>
        <taxon>Ascomycota</taxon>
        <taxon>Pezizomycotina</taxon>
        <taxon>Dothideomycetes</taxon>
        <taxon>Pleosporomycetidae</taxon>
        <taxon>Pleosporales</taxon>
        <taxon>Pleosporineae</taxon>
        <taxon>Pleosporaceae</taxon>
        <taxon>Alternaria</taxon>
        <taxon>Alternaria sect. Alternaria</taxon>
        <taxon>Alternaria alternata complex</taxon>
    </lineage>
</organism>
<dbReference type="AlphaFoldDB" id="A0A4Q4MPH7"/>
<name>A0A4Q4MPH7_ALTAL</name>
<evidence type="ECO:0000256" key="1">
    <source>
        <dbReference type="SAM" id="MobiDB-lite"/>
    </source>
</evidence>
<sequence>MSPGEDDRSDAAARTASLSHSVDAGKLRAKLLETTPRPDDSHEQSNCVAYDQLVQDGNVPCKLKACEPYWNSLKRDYVGVYCAQQSQWQAFRCYQKDQRKQSTMQNLERDMRARRRQHNLPHVNVRLRLEVQRQCRLQTWVEYQDFLLQKQAENTAALKTSTAANTTQSRIEGRLIVMSRCFDEYVLPWTEKVRLGLQASTPNTSVAGRTRNRISKLRVASAKVHQTRQITKRRVRRRPAAASK</sequence>
<comment type="caution">
    <text evidence="2">The sequence shown here is derived from an EMBL/GenBank/DDBJ whole genome shotgun (WGS) entry which is preliminary data.</text>
</comment>
<feature type="region of interest" description="Disordered" evidence="1">
    <location>
        <begin position="1"/>
        <end position="29"/>
    </location>
</feature>
<gene>
    <name evidence="2" type="ORF">AA0117_g13291</name>
</gene>
<dbReference type="EMBL" id="PDXD01000200">
    <property type="protein sequence ID" value="RYN55411.1"/>
    <property type="molecule type" value="Genomic_DNA"/>
</dbReference>
<evidence type="ECO:0000313" key="2">
    <source>
        <dbReference type="EMBL" id="RYN55411.1"/>
    </source>
</evidence>